<feature type="transmembrane region" description="Helical" evidence="1">
    <location>
        <begin position="5"/>
        <end position="23"/>
    </location>
</feature>
<reference evidence="2 3" key="1">
    <citation type="submission" date="2016-10" db="EMBL/GenBank/DDBJ databases">
        <authorList>
            <person name="de Groot N.N."/>
        </authorList>
    </citation>
    <scope>NUCLEOTIDE SEQUENCE [LARGE SCALE GENOMIC DNA]</scope>
    <source>
        <strain evidence="2 3">NE2</strain>
    </source>
</reference>
<keyword evidence="1" id="KW-1133">Transmembrane helix</keyword>
<feature type="transmembrane region" description="Helical" evidence="1">
    <location>
        <begin position="43"/>
        <end position="66"/>
    </location>
</feature>
<dbReference type="STRING" id="1612308.SAMN05444581_1069"/>
<dbReference type="EMBL" id="FOSN01000006">
    <property type="protein sequence ID" value="SFK32190.1"/>
    <property type="molecule type" value="Genomic_DNA"/>
</dbReference>
<evidence type="ECO:0000256" key="1">
    <source>
        <dbReference type="SAM" id="Phobius"/>
    </source>
</evidence>
<proteinExistence type="predicted"/>
<organism evidence="2 3">
    <name type="scientific">Methylocapsa palsarum</name>
    <dbReference type="NCBI Taxonomy" id="1612308"/>
    <lineage>
        <taxon>Bacteria</taxon>
        <taxon>Pseudomonadati</taxon>
        <taxon>Pseudomonadota</taxon>
        <taxon>Alphaproteobacteria</taxon>
        <taxon>Hyphomicrobiales</taxon>
        <taxon>Beijerinckiaceae</taxon>
        <taxon>Methylocapsa</taxon>
    </lineage>
</organism>
<keyword evidence="3" id="KW-1185">Reference proteome</keyword>
<name>A0A1I3YK88_9HYPH</name>
<protein>
    <submittedName>
        <fullName evidence="2">Uncharacterized protein</fullName>
    </submittedName>
</protein>
<keyword evidence="1" id="KW-0472">Membrane</keyword>
<accession>A0A1I3YK88</accession>
<sequence>MITILCSPIGFAVSSPLLVYLTYSIWRDGLRWVPATLRSMKWVAITVMLAVFLNLAIFAGQFLYVVGNPCDDMKSSPGAVNQRGDIAEARVQACTLIGTVENYYVTLQIHIYPRLYPKKILVGYSPVGDHDPILRWIDDNTLSVDLGKVSWISSRPDRVGNIRILYRNVMAD</sequence>
<evidence type="ECO:0000313" key="3">
    <source>
        <dbReference type="Proteomes" id="UP000198755"/>
    </source>
</evidence>
<gene>
    <name evidence="2" type="ORF">SAMN05444581_1069</name>
</gene>
<keyword evidence="1" id="KW-0812">Transmembrane</keyword>
<dbReference type="Proteomes" id="UP000198755">
    <property type="component" value="Unassembled WGS sequence"/>
</dbReference>
<dbReference type="AlphaFoldDB" id="A0A1I3YK88"/>
<evidence type="ECO:0000313" key="2">
    <source>
        <dbReference type="EMBL" id="SFK32190.1"/>
    </source>
</evidence>